<dbReference type="PROSITE" id="PS51318">
    <property type="entry name" value="TAT"/>
    <property type="match status" value="1"/>
</dbReference>
<dbReference type="Pfam" id="PF04616">
    <property type="entry name" value="Glyco_hydro_43"/>
    <property type="match status" value="2"/>
</dbReference>
<comment type="similarity">
    <text evidence="2">Belongs to the glycosyl hydrolase 43 family.</text>
</comment>
<keyword evidence="3" id="KW-0378">Hydrolase</keyword>
<evidence type="ECO:0000313" key="8">
    <source>
        <dbReference type="EMBL" id="WTS11563.1"/>
    </source>
</evidence>
<feature type="site" description="Important for catalytic activity, responsible for pKa modulation of the active site Glu and correct orientation of both the proton donor and substrate" evidence="6">
    <location>
        <position position="785"/>
    </location>
</feature>
<dbReference type="PANTHER" id="PTHR43301">
    <property type="entry name" value="ARABINAN ENDO-1,5-ALPHA-L-ARABINOSIDASE"/>
    <property type="match status" value="1"/>
</dbReference>
<accession>A0AAU1U0X0</accession>
<evidence type="ECO:0000256" key="5">
    <source>
        <dbReference type="PIRSR" id="PIRSR606710-1"/>
    </source>
</evidence>
<dbReference type="GO" id="GO:0005975">
    <property type="term" value="P:carbohydrate metabolic process"/>
    <property type="evidence" value="ECO:0007669"/>
    <property type="project" value="InterPro"/>
</dbReference>
<feature type="chain" id="PRO_5043849593" evidence="7">
    <location>
        <begin position="41"/>
        <end position="952"/>
    </location>
</feature>
<dbReference type="Gene3D" id="2.60.40.2340">
    <property type="match status" value="1"/>
</dbReference>
<proteinExistence type="inferred from homology"/>
<dbReference type="InterPro" id="IPR013320">
    <property type="entry name" value="ConA-like_dom_sf"/>
</dbReference>
<dbReference type="InterPro" id="IPR006710">
    <property type="entry name" value="Glyco_hydro_43"/>
</dbReference>
<evidence type="ECO:0000256" key="4">
    <source>
        <dbReference type="ARBA" id="ARBA00023295"/>
    </source>
</evidence>
<dbReference type="CDD" id="cd08983">
    <property type="entry name" value="GH43_Bt3655-like"/>
    <property type="match status" value="1"/>
</dbReference>
<dbReference type="InterPro" id="IPR006311">
    <property type="entry name" value="TAT_signal"/>
</dbReference>
<protein>
    <submittedName>
        <fullName evidence="8">Family 43 glycosylhydrolase</fullName>
    </submittedName>
</protein>
<evidence type="ECO:0000256" key="1">
    <source>
        <dbReference type="ARBA" id="ARBA00004834"/>
    </source>
</evidence>
<dbReference type="CDD" id="cd09004">
    <property type="entry name" value="GH43_bXyl-like"/>
    <property type="match status" value="1"/>
</dbReference>
<sequence length="952" mass="102986">MPRNGTSRLPAANLSRRHLLVAGALTLGAATLAAPTPARAGDKSAAAYEGYLFVYFTGEGTADGEQIRFALSRGDDPLHWRELNGGEPVLTSALGDKGVRDPFVIRSPEGDTFFLIATDLKIYGGAGWDYVQRHGSRSIMVWESTDLVNWSQERLVQVSPATAGNTWAPEAYWSEEVGAYVVFWASKLYADEDTEHTGDTYNRMLYATTTDFVTFSEAKVWNDPGYSVIDSTVIAHDGTYYRFTKDERSAEQSSCGKFILEEKATDLLDTDWDTVSECIGSGAMTQGEGPLVFKSNTEEKWYLFVDDYTASGYMPFESTDLAGGVWTKSAEYRLPSAPRHGTVLPVTKDEFDRVNAKWGVAPVLADADGLVAHWPLDTSADDTSGHGCHGTATGDISWAEGALVLGGASGHIKLPDNMLSGVDAVTVAADVWVDSDQATPYFLYGFGNTASATGYGNGYLFATGGSTSSGFRAALSDGNWSKEQETNANSGLEHERWANVTYTVDGDTALLYLDGVVVARNTAITLMPSDIGGGRTTANYLGRSQYTSDHTLKGRLRDVRLYNRALSDDEIAALPANATRVRGVEVKELKVPAVIEGEGATVVLPVMPGTDLRRLRPKFTLAPGARISPASGKRMDLRKPVTYTVTSAAGAQRAWKVSAVEMRTPVLPGLYADPNIVAFGGTYYIYATTDGFAGWSGTTFSVWSSQNLVDWKDEGVILDLGKDVGWADARAWAPTIAEKDGKYFFYYCAEAKIGVATADSPTGPFTDSGKVLIAANPDGAGQAIDPAAFTDEDGQAYLYWGNGSAWVVPLNDDMVSFDSSKMQQIKGLEDFREGTFVVRRGDVYHLTYSIDDTGSENYRVGYATSDSPNGPFTYRGVVLEKDPAQGILGTGHNSLLQVPGTDDWYIAYHRFAIPDGDGTRRETTIDKVTFGADGLMRPVTPTLEGVRPQRIP</sequence>
<organism evidence="8">
    <name type="scientific">Streptomyces sp. NBC_00119</name>
    <dbReference type="NCBI Taxonomy" id="2975659"/>
    <lineage>
        <taxon>Bacteria</taxon>
        <taxon>Bacillati</taxon>
        <taxon>Actinomycetota</taxon>
        <taxon>Actinomycetes</taxon>
        <taxon>Kitasatosporales</taxon>
        <taxon>Streptomycetaceae</taxon>
        <taxon>Streptomyces</taxon>
    </lineage>
</organism>
<feature type="active site" description="Proton donor" evidence="5">
    <location>
        <position position="833"/>
    </location>
</feature>
<dbReference type="AlphaFoldDB" id="A0AAU1U0X0"/>
<reference evidence="8" key="1">
    <citation type="submission" date="2022-10" db="EMBL/GenBank/DDBJ databases">
        <title>The complete genomes of actinobacterial strains from the NBC collection.</title>
        <authorList>
            <person name="Joergensen T.S."/>
            <person name="Alvarez Arevalo M."/>
            <person name="Sterndorff E.B."/>
            <person name="Faurdal D."/>
            <person name="Vuksanovic O."/>
            <person name="Mourched A.-S."/>
            <person name="Charusanti P."/>
            <person name="Shaw S."/>
            <person name="Blin K."/>
            <person name="Weber T."/>
        </authorList>
    </citation>
    <scope>NUCLEOTIDE SEQUENCE</scope>
    <source>
        <strain evidence="8">NBC_00119</strain>
    </source>
</reference>
<dbReference type="SUPFAM" id="SSF75005">
    <property type="entry name" value="Arabinanase/levansucrase/invertase"/>
    <property type="match status" value="2"/>
</dbReference>
<evidence type="ECO:0000256" key="7">
    <source>
        <dbReference type="SAM" id="SignalP"/>
    </source>
</evidence>
<keyword evidence="7" id="KW-0732">Signal</keyword>
<comment type="pathway">
    <text evidence="1">Glycan metabolism; L-arabinan degradation.</text>
</comment>
<dbReference type="InterPro" id="IPR023296">
    <property type="entry name" value="Glyco_hydro_beta-prop_sf"/>
</dbReference>
<evidence type="ECO:0000256" key="6">
    <source>
        <dbReference type="PIRSR" id="PIRSR606710-2"/>
    </source>
</evidence>
<feature type="signal peptide" evidence="7">
    <location>
        <begin position="1"/>
        <end position="40"/>
    </location>
</feature>
<dbReference type="PANTHER" id="PTHR43301:SF3">
    <property type="entry name" value="ARABINAN ENDO-1,5-ALPHA-L-ARABINOSIDASE A-RELATED"/>
    <property type="match status" value="1"/>
</dbReference>
<keyword evidence="4" id="KW-0326">Glycosidase</keyword>
<gene>
    <name evidence="8" type="ORF">OHU69_11225</name>
</gene>
<dbReference type="EMBL" id="CP108195">
    <property type="protein sequence ID" value="WTS11563.1"/>
    <property type="molecule type" value="Genomic_DNA"/>
</dbReference>
<dbReference type="Gene3D" id="2.115.10.20">
    <property type="entry name" value="Glycosyl hydrolase domain, family 43"/>
    <property type="match status" value="2"/>
</dbReference>
<name>A0AAU1U0X0_9ACTN</name>
<dbReference type="Pfam" id="PF13385">
    <property type="entry name" value="Laminin_G_3"/>
    <property type="match status" value="1"/>
</dbReference>
<dbReference type="SUPFAM" id="SSF49899">
    <property type="entry name" value="Concanavalin A-like lectins/glucanases"/>
    <property type="match status" value="1"/>
</dbReference>
<evidence type="ECO:0000256" key="3">
    <source>
        <dbReference type="ARBA" id="ARBA00022801"/>
    </source>
</evidence>
<dbReference type="InterPro" id="IPR050727">
    <property type="entry name" value="GH43_arabinanases"/>
</dbReference>
<dbReference type="GO" id="GO:0004553">
    <property type="term" value="F:hydrolase activity, hydrolyzing O-glycosyl compounds"/>
    <property type="evidence" value="ECO:0007669"/>
    <property type="project" value="InterPro"/>
</dbReference>
<feature type="active site" description="Proton acceptor" evidence="5">
    <location>
        <position position="673"/>
    </location>
</feature>
<dbReference type="Gene3D" id="2.60.120.200">
    <property type="match status" value="1"/>
</dbReference>
<evidence type="ECO:0000256" key="2">
    <source>
        <dbReference type="ARBA" id="ARBA00009865"/>
    </source>
</evidence>